<protein>
    <recommendedName>
        <fullName evidence="2">DNA-3-methyladenine glycosylase II</fullName>
        <ecNumber evidence="2">3.2.2.21</ecNumber>
    </recommendedName>
</protein>
<comment type="caution">
    <text evidence="6">The sequence shown here is derived from an EMBL/GenBank/DDBJ whole genome shotgun (WGS) entry which is preliminary data.</text>
</comment>
<name>A0ABU8G2T0_9BACI</name>
<dbReference type="Gene3D" id="1.10.340.30">
    <property type="entry name" value="Hypothetical protein, domain 2"/>
    <property type="match status" value="1"/>
</dbReference>
<evidence type="ECO:0000256" key="1">
    <source>
        <dbReference type="ARBA" id="ARBA00000086"/>
    </source>
</evidence>
<dbReference type="PANTHER" id="PTHR43003:SF5">
    <property type="entry name" value="DNA-3-METHYLADENINE GLYCOSYLASE"/>
    <property type="match status" value="1"/>
</dbReference>
<sequence length="287" mass="33896">MWSEQITLEYPYRFEEVLKRLSFDPLNVVNLEDKTIHVPLSIDGEQLVVRVQGKGTMEQPQFWISSQTDKQDKIMKRISFIFQWNQPFHEIQNHFINTSLRPLFETFAYTPIILEFDYFSCLLRCIIHQQVHLKFATKLTEQFVKTYGTEKHGVFFFPKPEQVANITVEELRNQKFSQRKAEYIIGLAKHITDGKLSLEELEGKTDEEVREQLLPLRGIGAWTVQNFLLFGLGRQNMFPKADIGIQRALQQLFQLEQKPDDAFLERMKQECEPYCSYASLYLWKSIE</sequence>
<proteinExistence type="predicted"/>
<dbReference type="SMART" id="SM00478">
    <property type="entry name" value="ENDO3c"/>
    <property type="match status" value="1"/>
</dbReference>
<dbReference type="EC" id="3.2.2.21" evidence="2"/>
<dbReference type="InterPro" id="IPR003265">
    <property type="entry name" value="HhH-GPD_domain"/>
</dbReference>
<dbReference type="SUPFAM" id="SSF48150">
    <property type="entry name" value="DNA-glycosylase"/>
    <property type="match status" value="1"/>
</dbReference>
<feature type="domain" description="HhH-GPD" evidence="5">
    <location>
        <begin position="127"/>
        <end position="285"/>
    </location>
</feature>
<dbReference type="RefSeq" id="WP_336483789.1">
    <property type="nucleotide sequence ID" value="NZ_JBAWSV010000008.1"/>
</dbReference>
<dbReference type="InterPro" id="IPR011257">
    <property type="entry name" value="DNA_glycosylase"/>
</dbReference>
<keyword evidence="4" id="KW-0234">DNA repair</keyword>
<evidence type="ECO:0000259" key="5">
    <source>
        <dbReference type="SMART" id="SM00478"/>
    </source>
</evidence>
<dbReference type="EMBL" id="JBAWSV010000008">
    <property type="protein sequence ID" value="MEI4831719.1"/>
    <property type="molecule type" value="Genomic_DNA"/>
</dbReference>
<dbReference type="Pfam" id="PF00730">
    <property type="entry name" value="HhH-GPD"/>
    <property type="match status" value="1"/>
</dbReference>
<organism evidence="6 7">
    <name type="scientific">Bacillus yunxiaonensis</name>
    <dbReference type="NCBI Taxonomy" id="3127665"/>
    <lineage>
        <taxon>Bacteria</taxon>
        <taxon>Bacillati</taxon>
        <taxon>Bacillota</taxon>
        <taxon>Bacilli</taxon>
        <taxon>Bacillales</taxon>
        <taxon>Bacillaceae</taxon>
        <taxon>Bacillus</taxon>
    </lineage>
</organism>
<keyword evidence="3" id="KW-0227">DNA damage</keyword>
<evidence type="ECO:0000256" key="3">
    <source>
        <dbReference type="ARBA" id="ARBA00022763"/>
    </source>
</evidence>
<evidence type="ECO:0000256" key="4">
    <source>
        <dbReference type="ARBA" id="ARBA00023204"/>
    </source>
</evidence>
<comment type="catalytic activity">
    <reaction evidence="1">
        <text>Hydrolysis of alkylated DNA, releasing 3-methyladenine, 3-methylguanine, 7-methylguanine and 7-methyladenine.</text>
        <dbReference type="EC" id="3.2.2.21"/>
    </reaction>
</comment>
<dbReference type="CDD" id="cd00056">
    <property type="entry name" value="ENDO3c"/>
    <property type="match status" value="1"/>
</dbReference>
<evidence type="ECO:0000313" key="6">
    <source>
        <dbReference type="EMBL" id="MEI4831719.1"/>
    </source>
</evidence>
<evidence type="ECO:0000313" key="7">
    <source>
        <dbReference type="Proteomes" id="UP001367922"/>
    </source>
</evidence>
<keyword evidence="7" id="KW-1185">Reference proteome</keyword>
<dbReference type="PANTHER" id="PTHR43003">
    <property type="entry name" value="DNA-3-METHYLADENINE GLYCOSYLASE"/>
    <property type="match status" value="1"/>
</dbReference>
<gene>
    <name evidence="6" type="ORF">WAX78_20035</name>
</gene>
<reference evidence="6 7" key="1">
    <citation type="submission" date="2024-01" db="EMBL/GenBank/DDBJ databases">
        <title>Seven novel Bacillus-like species.</title>
        <authorList>
            <person name="Liu G."/>
        </authorList>
    </citation>
    <scope>NUCLEOTIDE SEQUENCE [LARGE SCALE GENOMIC DNA]</scope>
    <source>
        <strain evidence="6 7">FJAT-53711</strain>
    </source>
</reference>
<dbReference type="Proteomes" id="UP001367922">
    <property type="component" value="Unassembled WGS sequence"/>
</dbReference>
<accession>A0ABU8G2T0</accession>
<dbReference type="InterPro" id="IPR051912">
    <property type="entry name" value="Alkylbase_DNA_Glycosylase/TA"/>
</dbReference>
<evidence type="ECO:0000256" key="2">
    <source>
        <dbReference type="ARBA" id="ARBA00012000"/>
    </source>
</evidence>
<dbReference type="Gene3D" id="1.10.1670.40">
    <property type="match status" value="1"/>
</dbReference>